<reference evidence="2 3" key="1">
    <citation type="journal article" date="2023" name="Life. Sci Alliance">
        <title>Evolutionary insights into 3D genome organization and epigenetic landscape of Vigna mungo.</title>
        <authorList>
            <person name="Junaid A."/>
            <person name="Singh B."/>
            <person name="Bhatia S."/>
        </authorList>
    </citation>
    <scope>NUCLEOTIDE SEQUENCE [LARGE SCALE GENOMIC DNA]</scope>
    <source>
        <strain evidence="2">Urdbean</strain>
    </source>
</reference>
<organism evidence="2 3">
    <name type="scientific">Vigna mungo</name>
    <name type="common">Black gram</name>
    <name type="synonym">Phaseolus mungo</name>
    <dbReference type="NCBI Taxonomy" id="3915"/>
    <lineage>
        <taxon>Eukaryota</taxon>
        <taxon>Viridiplantae</taxon>
        <taxon>Streptophyta</taxon>
        <taxon>Embryophyta</taxon>
        <taxon>Tracheophyta</taxon>
        <taxon>Spermatophyta</taxon>
        <taxon>Magnoliopsida</taxon>
        <taxon>eudicotyledons</taxon>
        <taxon>Gunneridae</taxon>
        <taxon>Pentapetalae</taxon>
        <taxon>rosids</taxon>
        <taxon>fabids</taxon>
        <taxon>Fabales</taxon>
        <taxon>Fabaceae</taxon>
        <taxon>Papilionoideae</taxon>
        <taxon>50 kb inversion clade</taxon>
        <taxon>NPAAA clade</taxon>
        <taxon>indigoferoid/millettioid clade</taxon>
        <taxon>Phaseoleae</taxon>
        <taxon>Vigna</taxon>
    </lineage>
</organism>
<keyword evidence="3" id="KW-1185">Reference proteome</keyword>
<gene>
    <name evidence="2" type="ORF">V8G54_008687</name>
</gene>
<dbReference type="EMBL" id="CP144699">
    <property type="protein sequence ID" value="WVZ21365.1"/>
    <property type="molecule type" value="Genomic_DNA"/>
</dbReference>
<name>A0AAQ3P4C2_VIGMU</name>
<proteinExistence type="predicted"/>
<feature type="compositionally biased region" description="Basic and acidic residues" evidence="1">
    <location>
        <begin position="45"/>
        <end position="60"/>
    </location>
</feature>
<sequence>MPNRNAIHFATTLASLVTCHRRVPTVFLVVPPLRLCRASSPLRKNNPEHKHREGRDEKRPYTLPRRSRDLAATSLHHCFVLTAPQAATAVRSLSLLKTQIILAPNVVSCSVERKAETSKLLA</sequence>
<feature type="region of interest" description="Disordered" evidence="1">
    <location>
        <begin position="39"/>
        <end position="64"/>
    </location>
</feature>
<accession>A0AAQ3P4C2</accession>
<evidence type="ECO:0000313" key="2">
    <source>
        <dbReference type="EMBL" id="WVZ21365.1"/>
    </source>
</evidence>
<evidence type="ECO:0000256" key="1">
    <source>
        <dbReference type="SAM" id="MobiDB-lite"/>
    </source>
</evidence>
<evidence type="ECO:0000313" key="3">
    <source>
        <dbReference type="Proteomes" id="UP001374535"/>
    </source>
</evidence>
<protein>
    <submittedName>
        <fullName evidence="2">Uncharacterized protein</fullName>
    </submittedName>
</protein>
<dbReference type="AlphaFoldDB" id="A0AAQ3P4C2"/>
<dbReference type="Proteomes" id="UP001374535">
    <property type="component" value="Chromosome 2"/>
</dbReference>